<name>A0ABW2XP29_9ACTN</name>
<evidence type="ECO:0000256" key="2">
    <source>
        <dbReference type="ARBA" id="ARBA00022692"/>
    </source>
</evidence>
<organism evidence="7 8">
    <name type="scientific">Actinomadura fibrosa</name>
    <dbReference type="NCBI Taxonomy" id="111802"/>
    <lineage>
        <taxon>Bacteria</taxon>
        <taxon>Bacillati</taxon>
        <taxon>Actinomycetota</taxon>
        <taxon>Actinomycetes</taxon>
        <taxon>Streptosporangiales</taxon>
        <taxon>Thermomonosporaceae</taxon>
        <taxon>Actinomadura</taxon>
    </lineage>
</organism>
<keyword evidence="4 6" id="KW-0472">Membrane</keyword>
<proteinExistence type="predicted"/>
<evidence type="ECO:0000256" key="1">
    <source>
        <dbReference type="ARBA" id="ARBA00004141"/>
    </source>
</evidence>
<dbReference type="RefSeq" id="WP_131755773.1">
    <property type="nucleotide sequence ID" value="NZ_CAACUY010000008.1"/>
</dbReference>
<feature type="compositionally biased region" description="Low complexity" evidence="5">
    <location>
        <begin position="108"/>
        <end position="117"/>
    </location>
</feature>
<dbReference type="Proteomes" id="UP001597063">
    <property type="component" value="Unassembled WGS sequence"/>
</dbReference>
<evidence type="ECO:0000313" key="7">
    <source>
        <dbReference type="EMBL" id="MFD0686602.1"/>
    </source>
</evidence>
<feature type="transmembrane region" description="Helical" evidence="6">
    <location>
        <begin position="169"/>
        <end position="190"/>
    </location>
</feature>
<evidence type="ECO:0000256" key="5">
    <source>
        <dbReference type="SAM" id="MobiDB-lite"/>
    </source>
</evidence>
<keyword evidence="3 6" id="KW-1133">Transmembrane helix</keyword>
<comment type="caution">
    <text evidence="7">The sequence shown here is derived from an EMBL/GenBank/DDBJ whole genome shotgun (WGS) entry which is preliminary data.</text>
</comment>
<evidence type="ECO:0000313" key="8">
    <source>
        <dbReference type="Proteomes" id="UP001597063"/>
    </source>
</evidence>
<feature type="compositionally biased region" description="Basic and acidic residues" evidence="5">
    <location>
        <begin position="1"/>
        <end position="11"/>
    </location>
</feature>
<feature type="compositionally biased region" description="Gly residues" evidence="5">
    <location>
        <begin position="13"/>
        <end position="29"/>
    </location>
</feature>
<keyword evidence="8" id="KW-1185">Reference proteome</keyword>
<feature type="region of interest" description="Disordered" evidence="5">
    <location>
        <begin position="1"/>
        <end position="124"/>
    </location>
</feature>
<evidence type="ECO:0000256" key="4">
    <source>
        <dbReference type="ARBA" id="ARBA00023136"/>
    </source>
</evidence>
<dbReference type="InterPro" id="IPR019109">
    <property type="entry name" value="MamF_MmsF"/>
</dbReference>
<dbReference type="EMBL" id="JBHTGP010000011">
    <property type="protein sequence ID" value="MFD0686602.1"/>
    <property type="molecule type" value="Genomic_DNA"/>
</dbReference>
<protein>
    <submittedName>
        <fullName evidence="7">DUF4870 domain-containing protein</fullName>
    </submittedName>
</protein>
<comment type="subcellular location">
    <subcellularLocation>
        <location evidence="1">Membrane</location>
        <topology evidence="1">Multi-pass membrane protein</topology>
    </subcellularLocation>
</comment>
<evidence type="ECO:0000256" key="6">
    <source>
        <dbReference type="SAM" id="Phobius"/>
    </source>
</evidence>
<feature type="compositionally biased region" description="Gly residues" evidence="5">
    <location>
        <begin position="38"/>
        <end position="58"/>
    </location>
</feature>
<reference evidence="8" key="1">
    <citation type="journal article" date="2019" name="Int. J. Syst. Evol. Microbiol.">
        <title>The Global Catalogue of Microorganisms (GCM) 10K type strain sequencing project: providing services to taxonomists for standard genome sequencing and annotation.</title>
        <authorList>
            <consortium name="The Broad Institute Genomics Platform"/>
            <consortium name="The Broad Institute Genome Sequencing Center for Infectious Disease"/>
            <person name="Wu L."/>
            <person name="Ma J."/>
        </authorList>
    </citation>
    <scope>NUCLEOTIDE SEQUENCE [LARGE SCALE GENOMIC DNA]</scope>
    <source>
        <strain evidence="8">JCM 9371</strain>
    </source>
</reference>
<accession>A0ABW2XP29</accession>
<feature type="transmembrane region" description="Helical" evidence="6">
    <location>
        <begin position="211"/>
        <end position="235"/>
    </location>
</feature>
<feature type="compositionally biased region" description="Low complexity" evidence="5">
    <location>
        <begin position="59"/>
        <end position="76"/>
    </location>
</feature>
<evidence type="ECO:0000256" key="3">
    <source>
        <dbReference type="ARBA" id="ARBA00022989"/>
    </source>
</evidence>
<gene>
    <name evidence="7" type="ORF">ACFQZM_19030</name>
</gene>
<dbReference type="Pfam" id="PF09685">
    <property type="entry name" value="MamF_MmsF"/>
    <property type="match status" value="1"/>
</dbReference>
<sequence length="269" mass="28860">MTHGQPERPGQEGDSGQGQGDQSGYGQGQPYGQQQGYGQQGYGEQGQGQQGQGYGQPGYGQQQYGQPGYGQQQYGQPGYGQAGQEQGYGQPGYGQPGYGQQGYGQSGYPGSTQPGYGQQQGYGQPGQAGYGYGQQAPYGQDPGYGYGGQMQPYAAAGGYAAATSDERTWAMLAHLGQFLVGFIAPLVVYLTKKDESPFLRHHGAQGLNFAITQFVYLFINIVLMFVIIGFFTLIAQGIAEIVLLIMAGLAGNRGEYYRYPQFMAWPMIK</sequence>
<keyword evidence="2 6" id="KW-0812">Transmembrane</keyword>
<feature type="compositionally biased region" description="Gly residues" evidence="5">
    <location>
        <begin position="89"/>
        <end position="107"/>
    </location>
</feature>